<proteinExistence type="predicted"/>
<dbReference type="EMBL" id="UINC01023087">
    <property type="protein sequence ID" value="SVA94042.1"/>
    <property type="molecule type" value="Genomic_DNA"/>
</dbReference>
<protein>
    <submittedName>
        <fullName evidence="1">Uncharacterized protein</fullName>
    </submittedName>
</protein>
<reference evidence="1" key="1">
    <citation type="submission" date="2018-05" db="EMBL/GenBank/DDBJ databases">
        <authorList>
            <person name="Lanie J.A."/>
            <person name="Ng W.-L."/>
            <person name="Kazmierczak K.M."/>
            <person name="Andrzejewski T.M."/>
            <person name="Davidsen T.M."/>
            <person name="Wayne K.J."/>
            <person name="Tettelin H."/>
            <person name="Glass J.I."/>
            <person name="Rusch D."/>
            <person name="Podicherti R."/>
            <person name="Tsui H.-C.T."/>
            <person name="Winkler M.E."/>
        </authorList>
    </citation>
    <scope>NUCLEOTIDE SEQUENCE</scope>
</reference>
<name>A0A381ZYU4_9ZZZZ</name>
<accession>A0A381ZYU4</accession>
<evidence type="ECO:0000313" key="1">
    <source>
        <dbReference type="EMBL" id="SVA94042.1"/>
    </source>
</evidence>
<gene>
    <name evidence="1" type="ORF">METZ01_LOCUS146896</name>
</gene>
<organism evidence="1">
    <name type="scientific">marine metagenome</name>
    <dbReference type="NCBI Taxonomy" id="408172"/>
    <lineage>
        <taxon>unclassified sequences</taxon>
        <taxon>metagenomes</taxon>
        <taxon>ecological metagenomes</taxon>
    </lineage>
</organism>
<dbReference type="AlphaFoldDB" id="A0A381ZYU4"/>
<sequence>MKWGWKAAERKIEPSIPLEQAETILKEAGFIEHIANPEHAIFKRAGTQAALKGEKFSLEVALAKTETGLFLQARYDTFVLFDTGDLEKFADDLSAKFKA</sequence>